<feature type="region of interest" description="Disordered" evidence="1">
    <location>
        <begin position="54"/>
        <end position="79"/>
    </location>
</feature>
<dbReference type="AlphaFoldDB" id="A0A2N5TD91"/>
<protein>
    <submittedName>
        <fullName evidence="2">Uncharacterized protein</fullName>
    </submittedName>
</protein>
<accession>A0A2N5TD91</accession>
<proteinExistence type="predicted"/>
<evidence type="ECO:0000256" key="1">
    <source>
        <dbReference type="SAM" id="MobiDB-lite"/>
    </source>
</evidence>
<dbReference type="Proteomes" id="UP000235392">
    <property type="component" value="Unassembled WGS sequence"/>
</dbReference>
<organism evidence="2 4">
    <name type="scientific">Puccinia coronata f. sp. avenae</name>
    <dbReference type="NCBI Taxonomy" id="200324"/>
    <lineage>
        <taxon>Eukaryota</taxon>
        <taxon>Fungi</taxon>
        <taxon>Dikarya</taxon>
        <taxon>Basidiomycota</taxon>
        <taxon>Pucciniomycotina</taxon>
        <taxon>Pucciniomycetes</taxon>
        <taxon>Pucciniales</taxon>
        <taxon>Pucciniaceae</taxon>
        <taxon>Puccinia</taxon>
    </lineage>
</organism>
<gene>
    <name evidence="2" type="ORF">PCASD_13634</name>
    <name evidence="3" type="ORF">PCASD_15036</name>
</gene>
<evidence type="ECO:0000313" key="3">
    <source>
        <dbReference type="EMBL" id="PLW34218.1"/>
    </source>
</evidence>
<dbReference type="EMBL" id="PGCI01000632">
    <property type="protein sequence ID" value="PLW23473.1"/>
    <property type="molecule type" value="Genomic_DNA"/>
</dbReference>
<evidence type="ECO:0000313" key="2">
    <source>
        <dbReference type="EMBL" id="PLW23473.1"/>
    </source>
</evidence>
<sequence>MRRIRTADWIQSSSSSNLKYSSPSSTLSDQTLASSGSLTLNVAFDACCLSFKFSSSSCSDDRSKSLEDDPEAPSGSYKLDSSNLLRYRRCNDRESWYPVKQPSSLASRSPH</sequence>
<name>A0A2N5TD91_9BASI</name>
<evidence type="ECO:0000313" key="4">
    <source>
        <dbReference type="Proteomes" id="UP000235392"/>
    </source>
</evidence>
<reference evidence="2 4" key="1">
    <citation type="submission" date="2017-11" db="EMBL/GenBank/DDBJ databases">
        <title>De novo assembly and phasing of dikaryotic genomes from two isolates of Puccinia coronata f. sp. avenae, the causal agent of oat crown rust.</title>
        <authorList>
            <person name="Miller M.E."/>
            <person name="Zhang Y."/>
            <person name="Omidvar V."/>
            <person name="Sperschneider J."/>
            <person name="Schwessinger B."/>
            <person name="Raley C."/>
            <person name="Palmer J.M."/>
            <person name="Garnica D."/>
            <person name="Upadhyaya N."/>
            <person name="Rathjen J."/>
            <person name="Taylor J.M."/>
            <person name="Park R.F."/>
            <person name="Dodds P.N."/>
            <person name="Hirsch C.D."/>
            <person name="Kianian S.F."/>
            <person name="Figueroa M."/>
        </authorList>
    </citation>
    <scope>NUCLEOTIDE SEQUENCE [LARGE SCALE GENOMIC DNA]</scope>
    <source>
        <strain evidence="2">12SD80</strain>
    </source>
</reference>
<dbReference type="EMBL" id="PGCI01000202">
    <property type="protein sequence ID" value="PLW34218.1"/>
    <property type="molecule type" value="Genomic_DNA"/>
</dbReference>
<comment type="caution">
    <text evidence="2">The sequence shown here is derived from an EMBL/GenBank/DDBJ whole genome shotgun (WGS) entry which is preliminary data.</text>
</comment>